<dbReference type="EMBL" id="JBHTAP010000001">
    <property type="protein sequence ID" value="MFC7236257.1"/>
    <property type="molecule type" value="Genomic_DNA"/>
</dbReference>
<accession>A0ABD5ZSD6</accession>
<comment type="caution">
    <text evidence="1">The sequence shown here is derived from an EMBL/GenBank/DDBJ whole genome shotgun (WGS) entry which is preliminary data.</text>
</comment>
<proteinExistence type="predicted"/>
<keyword evidence="2" id="KW-1185">Reference proteome</keyword>
<protein>
    <submittedName>
        <fullName evidence="1">Uncharacterized protein</fullName>
    </submittedName>
</protein>
<evidence type="ECO:0000313" key="1">
    <source>
        <dbReference type="EMBL" id="MFC7236257.1"/>
    </source>
</evidence>
<dbReference type="AlphaFoldDB" id="A0ABD5ZSD6"/>
<evidence type="ECO:0000313" key="2">
    <source>
        <dbReference type="Proteomes" id="UP001596398"/>
    </source>
</evidence>
<sequence>MDAPAHRRDKHGRALADYPTETAYGRLLGINAFGNAAYADDETVTLAALDDGGDVRVPVRERWLTREFPLDAAGLAAAEYVLYVADETGPWRALTPFARDLVEEAGYDPARTVSDGPFAGDIDEPVAALGRGETTEAGATGALRQFAMDRPAALAAHLDTLLAALADADLDPEGERGADRASDYERLAVLADAAYAVARAARADPGAVAERLDALLAAAGEAREPAGDRPVLFYLVDVLDALGRADTAGTAAALAERIADPERAVATLNALYRLEHRYANGSHPLLDAEELRAAVGAASERDGEVGAAAAEVETLHRFHRGSG</sequence>
<gene>
    <name evidence="1" type="ORF">ACFQJ4_13110</name>
</gene>
<organism evidence="1 2">
    <name type="scientific">Halosegnis marinus</name>
    <dbReference type="NCBI Taxonomy" id="3034023"/>
    <lineage>
        <taxon>Archaea</taxon>
        <taxon>Methanobacteriati</taxon>
        <taxon>Methanobacteriota</taxon>
        <taxon>Stenosarchaea group</taxon>
        <taxon>Halobacteria</taxon>
        <taxon>Halobacteriales</taxon>
        <taxon>Natronomonadaceae</taxon>
        <taxon>Halosegnis</taxon>
    </lineage>
</organism>
<dbReference type="GeneID" id="79267968"/>
<dbReference type="Proteomes" id="UP001596398">
    <property type="component" value="Unassembled WGS sequence"/>
</dbReference>
<reference evidence="1 2" key="1">
    <citation type="journal article" date="2019" name="Int. J. Syst. Evol. Microbiol.">
        <title>The Global Catalogue of Microorganisms (GCM) 10K type strain sequencing project: providing services to taxonomists for standard genome sequencing and annotation.</title>
        <authorList>
            <consortium name="The Broad Institute Genomics Platform"/>
            <consortium name="The Broad Institute Genome Sequencing Center for Infectious Disease"/>
            <person name="Wu L."/>
            <person name="Ma J."/>
        </authorList>
    </citation>
    <scope>NUCLEOTIDE SEQUENCE [LARGE SCALE GENOMIC DNA]</scope>
    <source>
        <strain evidence="1 2">DT85</strain>
    </source>
</reference>
<dbReference type="RefSeq" id="WP_276234414.1">
    <property type="nucleotide sequence ID" value="NZ_CP119802.1"/>
</dbReference>
<name>A0ABD5ZSD6_9EURY</name>